<dbReference type="RefSeq" id="WP_138234586.1">
    <property type="nucleotide sequence ID" value="NZ_CP185860.1"/>
</dbReference>
<sequence>MKIYVGLLTAVLVLCGVFYAENELDEQHALDISRERSHWWDSAVFYQIFPRSFRDSDNDGHGDINGVKEKLGYLKGLNVNGIWLTPIFESTTYHGYNTTDHYKIDPAYGTMDDFENLVAAAHDKDLHLILDLVLNHVSDKHPWFIKSARREPGYEDFFIWNNEQPEGWGNAWDEESHPDWVWFWSEEREQFYYAAFGPGMPDLNLENPRVVQALKEVADFWLGKGVDGFRLDAVRYLIEEGPIPLQADTDSTIRFLADFSSHVKSKNPDAMLIGEAWADQKVTTKYYDNSRGLDAVFDFNFGGLVKSVLSESRDRVGGFGGSPISRGGLSREDIWESLNVRKKATPFFFYASFLTNHDQPRFKYDFNSDSIAKIAASILISVPGPIFLYYGEEIGMTQDKVGNHVFQRAPMQWDESKNAGFNRSASVWLNDSVWFENELPYVSWWPGYWSSIQSTASSVAAQNGDSSSLYSLYKRLLDIRQDNPEIRMPDVLRFHPVDNEDVMLLSYERAAEKAWVAINLRADKMSKFRTPVSMRGSGFDQVKQVQLEIGSELELDAGGAMIF</sequence>
<name>A0ABY2UKJ1_9GAMM</name>
<dbReference type="InterPro" id="IPR006047">
    <property type="entry name" value="GH13_cat_dom"/>
</dbReference>
<dbReference type="EMBL" id="VANI01000005">
    <property type="protein sequence ID" value="TLM78555.1"/>
    <property type="molecule type" value="Genomic_DNA"/>
</dbReference>
<dbReference type="Pfam" id="PF00128">
    <property type="entry name" value="Alpha-amylase"/>
    <property type="match status" value="1"/>
</dbReference>
<organism evidence="3 4">
    <name type="scientific">Microbulbifer harenosus</name>
    <dbReference type="NCBI Taxonomy" id="2576840"/>
    <lineage>
        <taxon>Bacteria</taxon>
        <taxon>Pseudomonadati</taxon>
        <taxon>Pseudomonadota</taxon>
        <taxon>Gammaproteobacteria</taxon>
        <taxon>Cellvibrionales</taxon>
        <taxon>Microbulbiferaceae</taxon>
        <taxon>Microbulbifer</taxon>
    </lineage>
</organism>
<gene>
    <name evidence="3" type="ORF">FDY93_04600</name>
</gene>
<proteinExistence type="inferred from homology"/>
<comment type="caution">
    <text evidence="3">The sequence shown here is derived from an EMBL/GenBank/DDBJ whole genome shotgun (WGS) entry which is preliminary data.</text>
</comment>
<keyword evidence="4" id="KW-1185">Reference proteome</keyword>
<reference evidence="3 4" key="1">
    <citation type="submission" date="2019-05" db="EMBL/GenBank/DDBJ databases">
        <title>Microbulbifer harenosus sp. nov., an alginate-degrading bacterium isolated from coastal sand.</title>
        <authorList>
            <person name="Huang H."/>
            <person name="Mo K."/>
            <person name="Bao S."/>
        </authorList>
    </citation>
    <scope>NUCLEOTIDE SEQUENCE [LARGE SCALE GENOMIC DNA]</scope>
    <source>
        <strain evidence="3 4">HB161719</strain>
    </source>
</reference>
<dbReference type="PANTHER" id="PTHR10357:SF179">
    <property type="entry name" value="NEUTRAL AND BASIC AMINO ACID TRANSPORT PROTEIN RBAT"/>
    <property type="match status" value="1"/>
</dbReference>
<dbReference type="Proteomes" id="UP000306791">
    <property type="component" value="Unassembled WGS sequence"/>
</dbReference>
<feature type="domain" description="Glycosyl hydrolase family 13 catalytic" evidence="2">
    <location>
        <begin position="47"/>
        <end position="423"/>
    </location>
</feature>
<dbReference type="SMART" id="SM00642">
    <property type="entry name" value="Aamy"/>
    <property type="match status" value="1"/>
</dbReference>
<comment type="similarity">
    <text evidence="1">Belongs to the glycosyl hydrolase 13 family.</text>
</comment>
<evidence type="ECO:0000313" key="4">
    <source>
        <dbReference type="Proteomes" id="UP000306791"/>
    </source>
</evidence>
<dbReference type="InterPro" id="IPR017853">
    <property type="entry name" value="GH"/>
</dbReference>
<dbReference type="Gene3D" id="3.20.20.80">
    <property type="entry name" value="Glycosidases"/>
    <property type="match status" value="1"/>
</dbReference>
<protein>
    <submittedName>
        <fullName evidence="3">Alpha-amylase</fullName>
    </submittedName>
</protein>
<dbReference type="Gene3D" id="3.90.400.10">
    <property type="entry name" value="Oligo-1,6-glucosidase, Domain 2"/>
    <property type="match status" value="1"/>
</dbReference>
<dbReference type="PANTHER" id="PTHR10357">
    <property type="entry name" value="ALPHA-AMYLASE FAMILY MEMBER"/>
    <property type="match status" value="1"/>
</dbReference>
<evidence type="ECO:0000259" key="2">
    <source>
        <dbReference type="SMART" id="SM00642"/>
    </source>
</evidence>
<evidence type="ECO:0000313" key="3">
    <source>
        <dbReference type="EMBL" id="TLM78555.1"/>
    </source>
</evidence>
<dbReference type="InterPro" id="IPR045857">
    <property type="entry name" value="O16G_dom_2"/>
</dbReference>
<dbReference type="SUPFAM" id="SSF51445">
    <property type="entry name" value="(Trans)glycosidases"/>
    <property type="match status" value="1"/>
</dbReference>
<accession>A0ABY2UKJ1</accession>
<evidence type="ECO:0000256" key="1">
    <source>
        <dbReference type="ARBA" id="ARBA00008061"/>
    </source>
</evidence>